<sequence length="213" mass="22803">SKKPQGQDGKAPHYTQKPSIKQQQNLLLMTCVLEAKPAPQIRWFKGTTEVTPGGRISISLKPESGDVYTAVLQIQTPAAEDGGIYKCVATNEFGESSANITLNFQADLKQAKAGGVAPTFKEKPKIIQDPSGKNINIECHCTASPKPTITWYKGASVLAASSRVVPTVTENGNECVLKLEILNFTKEDGGQYKVTAKNDAGEGNANITINLEG</sequence>
<dbReference type="InterPro" id="IPR036179">
    <property type="entry name" value="Ig-like_dom_sf"/>
</dbReference>
<feature type="non-terminal residue" evidence="3">
    <location>
        <position position="213"/>
    </location>
</feature>
<name>A0A8S4A630_9EUPU</name>
<protein>
    <recommendedName>
        <fullName evidence="2">Ig-like domain-containing protein</fullName>
    </recommendedName>
</protein>
<keyword evidence="1" id="KW-0393">Immunoglobulin domain</keyword>
<evidence type="ECO:0000313" key="3">
    <source>
        <dbReference type="EMBL" id="CAG5133821.1"/>
    </source>
</evidence>
<dbReference type="Pfam" id="PF07679">
    <property type="entry name" value="I-set"/>
    <property type="match status" value="2"/>
</dbReference>
<feature type="domain" description="Ig-like" evidence="2">
    <location>
        <begin position="12"/>
        <end position="101"/>
    </location>
</feature>
<dbReference type="FunFam" id="2.60.40.10:FF:000097">
    <property type="entry name" value="Bent, isoform F"/>
    <property type="match status" value="2"/>
</dbReference>
<dbReference type="SMART" id="SM00408">
    <property type="entry name" value="IGc2"/>
    <property type="match status" value="2"/>
</dbReference>
<gene>
    <name evidence="3" type="ORF">CUNI_LOCUS19379</name>
</gene>
<evidence type="ECO:0000259" key="2">
    <source>
        <dbReference type="PROSITE" id="PS50835"/>
    </source>
</evidence>
<dbReference type="GO" id="GO:0007156">
    <property type="term" value="P:homophilic cell adhesion via plasma membrane adhesion molecules"/>
    <property type="evidence" value="ECO:0007669"/>
    <property type="project" value="TreeGrafter"/>
</dbReference>
<dbReference type="GO" id="GO:0070593">
    <property type="term" value="P:dendrite self-avoidance"/>
    <property type="evidence" value="ECO:0007669"/>
    <property type="project" value="TreeGrafter"/>
</dbReference>
<dbReference type="GO" id="GO:0030424">
    <property type="term" value="C:axon"/>
    <property type="evidence" value="ECO:0007669"/>
    <property type="project" value="TreeGrafter"/>
</dbReference>
<dbReference type="SMART" id="SM00409">
    <property type="entry name" value="IG"/>
    <property type="match status" value="2"/>
</dbReference>
<evidence type="ECO:0000313" key="4">
    <source>
        <dbReference type="Proteomes" id="UP000678393"/>
    </source>
</evidence>
<accession>A0A8S4A630</accession>
<proteinExistence type="predicted"/>
<dbReference type="AlphaFoldDB" id="A0A8S4A630"/>
<dbReference type="InterPro" id="IPR003599">
    <property type="entry name" value="Ig_sub"/>
</dbReference>
<dbReference type="Gene3D" id="2.60.40.10">
    <property type="entry name" value="Immunoglobulins"/>
    <property type="match status" value="2"/>
</dbReference>
<evidence type="ECO:0000256" key="1">
    <source>
        <dbReference type="ARBA" id="ARBA00023319"/>
    </source>
</evidence>
<dbReference type="InterPro" id="IPR003598">
    <property type="entry name" value="Ig_sub2"/>
</dbReference>
<feature type="non-terminal residue" evidence="3">
    <location>
        <position position="1"/>
    </location>
</feature>
<dbReference type="GO" id="GO:0005886">
    <property type="term" value="C:plasma membrane"/>
    <property type="evidence" value="ECO:0007669"/>
    <property type="project" value="TreeGrafter"/>
</dbReference>
<dbReference type="PANTHER" id="PTHR10075:SF100">
    <property type="entry name" value="FASCICLIN-2"/>
    <property type="match status" value="1"/>
</dbReference>
<reference evidence="3" key="1">
    <citation type="submission" date="2021-04" db="EMBL/GenBank/DDBJ databases">
        <authorList>
            <consortium name="Molecular Ecology Group"/>
        </authorList>
    </citation>
    <scope>NUCLEOTIDE SEQUENCE</scope>
</reference>
<organism evidence="3 4">
    <name type="scientific">Candidula unifasciata</name>
    <dbReference type="NCBI Taxonomy" id="100452"/>
    <lineage>
        <taxon>Eukaryota</taxon>
        <taxon>Metazoa</taxon>
        <taxon>Spiralia</taxon>
        <taxon>Lophotrochozoa</taxon>
        <taxon>Mollusca</taxon>
        <taxon>Gastropoda</taxon>
        <taxon>Heterobranchia</taxon>
        <taxon>Euthyneura</taxon>
        <taxon>Panpulmonata</taxon>
        <taxon>Eupulmonata</taxon>
        <taxon>Stylommatophora</taxon>
        <taxon>Helicina</taxon>
        <taxon>Helicoidea</taxon>
        <taxon>Geomitridae</taxon>
        <taxon>Candidula</taxon>
    </lineage>
</organism>
<keyword evidence="4" id="KW-1185">Reference proteome</keyword>
<dbReference type="InterPro" id="IPR013098">
    <property type="entry name" value="Ig_I-set"/>
</dbReference>
<dbReference type="PROSITE" id="PS50835">
    <property type="entry name" value="IG_LIKE"/>
    <property type="match status" value="2"/>
</dbReference>
<dbReference type="GO" id="GO:0098632">
    <property type="term" value="F:cell-cell adhesion mediator activity"/>
    <property type="evidence" value="ECO:0007669"/>
    <property type="project" value="TreeGrafter"/>
</dbReference>
<dbReference type="SUPFAM" id="SSF48726">
    <property type="entry name" value="Immunoglobulin"/>
    <property type="match status" value="2"/>
</dbReference>
<dbReference type="OrthoDB" id="504170at2759"/>
<dbReference type="CDD" id="cd00096">
    <property type="entry name" value="Ig"/>
    <property type="match status" value="1"/>
</dbReference>
<dbReference type="InterPro" id="IPR007110">
    <property type="entry name" value="Ig-like_dom"/>
</dbReference>
<dbReference type="PANTHER" id="PTHR10075">
    <property type="entry name" value="BASIGIN RELATED"/>
    <property type="match status" value="1"/>
</dbReference>
<comment type="caution">
    <text evidence="3">The sequence shown here is derived from an EMBL/GenBank/DDBJ whole genome shotgun (WGS) entry which is preliminary data.</text>
</comment>
<feature type="domain" description="Ig-like" evidence="2">
    <location>
        <begin position="118"/>
        <end position="210"/>
    </location>
</feature>
<dbReference type="Proteomes" id="UP000678393">
    <property type="component" value="Unassembled WGS sequence"/>
</dbReference>
<dbReference type="InterPro" id="IPR013783">
    <property type="entry name" value="Ig-like_fold"/>
</dbReference>
<dbReference type="GO" id="GO:0007411">
    <property type="term" value="P:axon guidance"/>
    <property type="evidence" value="ECO:0007669"/>
    <property type="project" value="TreeGrafter"/>
</dbReference>
<dbReference type="EMBL" id="CAJHNH020006512">
    <property type="protein sequence ID" value="CAG5133821.1"/>
    <property type="molecule type" value="Genomic_DNA"/>
</dbReference>